<proteinExistence type="predicted"/>
<protein>
    <recommendedName>
        <fullName evidence="2">C2H2-type domain-containing protein</fullName>
    </recommendedName>
</protein>
<dbReference type="Proteomes" id="UP001178507">
    <property type="component" value="Unassembled WGS sequence"/>
</dbReference>
<gene>
    <name evidence="3" type="ORF">EVOR1521_LOCUS12303</name>
</gene>
<evidence type="ECO:0000313" key="3">
    <source>
        <dbReference type="EMBL" id="CAJ1385764.1"/>
    </source>
</evidence>
<dbReference type="GO" id="GO:0003729">
    <property type="term" value="F:mRNA binding"/>
    <property type="evidence" value="ECO:0007669"/>
    <property type="project" value="TreeGrafter"/>
</dbReference>
<feature type="domain" description="C2H2-type" evidence="2">
    <location>
        <begin position="397"/>
        <end position="418"/>
    </location>
</feature>
<evidence type="ECO:0000259" key="2">
    <source>
        <dbReference type="PROSITE" id="PS00028"/>
    </source>
</evidence>
<feature type="region of interest" description="Disordered" evidence="1">
    <location>
        <begin position="474"/>
        <end position="511"/>
    </location>
</feature>
<comment type="caution">
    <text evidence="3">The sequence shown here is derived from an EMBL/GenBank/DDBJ whole genome shotgun (WGS) entry which is preliminary data.</text>
</comment>
<dbReference type="PANTHER" id="PTHR47938">
    <property type="entry name" value="RESPIRATORY COMPLEX I CHAPERONE (CIA84), PUTATIVE (AFU_ORTHOLOGUE AFUA_2G06020)-RELATED"/>
    <property type="match status" value="1"/>
</dbReference>
<organism evidence="3 4">
    <name type="scientific">Effrenium voratum</name>
    <dbReference type="NCBI Taxonomy" id="2562239"/>
    <lineage>
        <taxon>Eukaryota</taxon>
        <taxon>Sar</taxon>
        <taxon>Alveolata</taxon>
        <taxon>Dinophyceae</taxon>
        <taxon>Suessiales</taxon>
        <taxon>Symbiodiniaceae</taxon>
        <taxon>Effrenium</taxon>
    </lineage>
</organism>
<dbReference type="InterPro" id="IPR013087">
    <property type="entry name" value="Znf_C2H2_type"/>
</dbReference>
<accession>A0AA36IE28</accession>
<keyword evidence="4" id="KW-1185">Reference proteome</keyword>
<dbReference type="EMBL" id="CAUJNA010001280">
    <property type="protein sequence ID" value="CAJ1385764.1"/>
    <property type="molecule type" value="Genomic_DNA"/>
</dbReference>
<dbReference type="AlphaFoldDB" id="A0AA36IE28"/>
<name>A0AA36IE28_9DINO</name>
<dbReference type="PANTHER" id="PTHR47938:SF35">
    <property type="entry name" value="PENTATRICOPEPTIDE REPEAT-CONTAINING PROTEIN 4, MITOCHONDRIAL-RELATED"/>
    <property type="match status" value="1"/>
</dbReference>
<dbReference type="InterPro" id="IPR011990">
    <property type="entry name" value="TPR-like_helical_dom_sf"/>
</dbReference>
<reference evidence="3" key="1">
    <citation type="submission" date="2023-08" db="EMBL/GenBank/DDBJ databases">
        <authorList>
            <person name="Chen Y."/>
            <person name="Shah S."/>
            <person name="Dougan E. K."/>
            <person name="Thang M."/>
            <person name="Chan C."/>
        </authorList>
    </citation>
    <scope>NUCLEOTIDE SEQUENCE</scope>
</reference>
<dbReference type="PROSITE" id="PS00028">
    <property type="entry name" value="ZINC_FINGER_C2H2_1"/>
    <property type="match status" value="1"/>
</dbReference>
<evidence type="ECO:0000313" key="4">
    <source>
        <dbReference type="Proteomes" id="UP001178507"/>
    </source>
</evidence>
<evidence type="ECO:0000256" key="1">
    <source>
        <dbReference type="SAM" id="MobiDB-lite"/>
    </source>
</evidence>
<sequence>MLSPASGSGGSGGSGALGLNRAMAKRSQWQESLRLLREASAMEVEPDVVSYNTALRACDWRTALALLEAADAELSTDLRSRTAVLSCCARAAQWRSANCFVDQEADVVSFTAAATCLEWRHGAELLVRCQERRLQPDVVLLNALLRRCPWRGAARLLKAFQRRLRVDAVSFNSLRCTEWGQALAELRRMGQSALEPDAWSRSSALHARPPWPSALRLADAHFCAACVEDWTLALALLPSSAPTAAVSRVAAAVARAERWRHALSLTLAPARSAPWAVAQHLLITSRQHQLELDADGAEWNGAHWSQALWMLPSKLGLQPAIVTSCGAATMWRLALCLAENGALVPRNAAITAAQEAGQWRRAIELLATLQSEVQLKFQMIQTTLFGGRSACAQPWQCDLCRGGFKSEQALISHAWWKHGVRKEPARALPQRPGALIQSFFAEEVQEQDLPEQFEHLISFEHAEEANLPELLEEEAAEEDEPLETPKKRTKTGAIKQTRGANRRQRVSAKQQVDAVDTWRACKLSGTPPKDKKGNATGTQYSYNTVYGWSRNYDKLVEQAAKGTATKLARTRRGWFRQNPLVQEFDQHLCRALKKHRKAGRPANSVTVLAMAESIYDKVDKTREGRNLQWPRNRRGGEVWRPKMTWVKSWLQVRGWKPRKPTKKRGSTPAQDSALMQRWLDKLRHMAQKQPSCGDNTWLDAWGFFSPGERFNRDQVGFSFDYTAAGRTWASPEERTTGCVQVVTGKAGWEKRFFTWDMCYAGDLKQAQPPPVLYFFGAGNISQLERASYDKDVKVFFTPKGYLNEDANQFWTQCWKAIDRHIGKTHKDLFHQMQLHRSLEDFKSFQHLSAKVTLLPSQMDLRARSLVPRLVHQLSPSLQLAQAARLGQHGVKLDHPKALAGKTVPWDELRHCCSELKVELPSKEDI</sequence>
<dbReference type="Gene3D" id="1.25.40.10">
    <property type="entry name" value="Tetratricopeptide repeat domain"/>
    <property type="match status" value="1"/>
</dbReference>